<evidence type="ECO:0000259" key="1">
    <source>
        <dbReference type="Pfam" id="PF12146"/>
    </source>
</evidence>
<evidence type="ECO:0000313" key="3">
    <source>
        <dbReference type="Proteomes" id="UP000002729"/>
    </source>
</evidence>
<dbReference type="GO" id="GO:0080124">
    <property type="term" value="F:pheophytinase activity"/>
    <property type="evidence" value="ECO:0007669"/>
    <property type="project" value="InterPro"/>
</dbReference>
<dbReference type="PANTHER" id="PTHR47280:SF1">
    <property type="entry name" value="PHEOPHYTINASE, CHLOROPLASTIC"/>
    <property type="match status" value="1"/>
</dbReference>
<dbReference type="RefSeq" id="XP_009033058.1">
    <property type="nucleotide sequence ID" value="XM_009034810.1"/>
</dbReference>
<sequence>MDPLYDDACYSDKLGGNNIHRCGQRIGSCAAILGYADASQPFLAWWRNWLVEKTDAATGVLCPAHIPRIQCVGGAMPTRGVELGFSNASQPFAREVLDLTLGLQTSQGAWSDGAADQLGSLTLDGVVQMTRAAAQLGGAYRWDDARAACRRTLELSAKRLNDARFVMANFGATSHDLPNVVAAAAECARAFPADVKTDRPWTCCARYVPQPPAMPPSLLLLLATAAALTAPTSRRWTWAHSGGGPVDIHYTACGPADARSCVVFAPGFGAGSFQFEEVASLVADRGHAVYCMDWFGQGKSWPDEARAGARFGIESWARQLTDFLASEELARHGAVFVAGNSVGGLTAAVAAARGEARVDGLVLLNPTPFWSFWGPGGSPFWDGALPAPGPLRAFAAAWFDALRSPAVVRSLLSEVYATKDACDEALAAQICDAASHPVGPDAFASILFSGRSRLEFADALEALAGQRDLRLALIYGKEDPWIQPVWGQRAARRLARAGAAFDYVECSPSGHCPHHETPRAVDASVDAALGHLLGAWTGEASPPPLPAEPVVERDGRRVSVAACDGEPRGLVERVAALASNI</sequence>
<gene>
    <name evidence="2" type="ORF">AURANDRAFT_61225</name>
</gene>
<keyword evidence="3" id="KW-1185">Reference proteome</keyword>
<dbReference type="GO" id="GO:0015996">
    <property type="term" value="P:chlorophyll catabolic process"/>
    <property type="evidence" value="ECO:0007669"/>
    <property type="project" value="InterPro"/>
</dbReference>
<dbReference type="GeneID" id="20223377"/>
<proteinExistence type="predicted"/>
<accession>F0XXI7</accession>
<dbReference type="EMBL" id="GL833121">
    <property type="protein sequence ID" value="EGB11951.1"/>
    <property type="molecule type" value="Genomic_DNA"/>
</dbReference>
<dbReference type="Pfam" id="PF12146">
    <property type="entry name" value="Hydrolase_4"/>
    <property type="match status" value="1"/>
</dbReference>
<dbReference type="InterPro" id="IPR029058">
    <property type="entry name" value="AB_hydrolase_fold"/>
</dbReference>
<dbReference type="InterPro" id="IPR044211">
    <property type="entry name" value="PPH_chloroplastic"/>
</dbReference>
<dbReference type="OrthoDB" id="408373at2759"/>
<protein>
    <recommendedName>
        <fullName evidence="1">Serine aminopeptidase S33 domain-containing protein</fullName>
    </recommendedName>
</protein>
<dbReference type="KEGG" id="aaf:AURANDRAFT_61225"/>
<dbReference type="AlphaFoldDB" id="F0XXI7"/>
<name>F0XXI7_AURAN</name>
<dbReference type="InParanoid" id="F0XXI7"/>
<dbReference type="SUPFAM" id="SSF53474">
    <property type="entry name" value="alpha/beta-Hydrolases"/>
    <property type="match status" value="1"/>
</dbReference>
<dbReference type="GO" id="GO:0009507">
    <property type="term" value="C:chloroplast"/>
    <property type="evidence" value="ECO:0007669"/>
    <property type="project" value="TreeGrafter"/>
</dbReference>
<dbReference type="PANTHER" id="PTHR47280">
    <property type="entry name" value="PHEOPHYTINASE, CHLOROPLASTIC"/>
    <property type="match status" value="1"/>
</dbReference>
<dbReference type="Proteomes" id="UP000002729">
    <property type="component" value="Unassembled WGS sequence"/>
</dbReference>
<dbReference type="Gene3D" id="3.40.50.1820">
    <property type="entry name" value="alpha/beta hydrolase"/>
    <property type="match status" value="1"/>
</dbReference>
<evidence type="ECO:0000313" key="2">
    <source>
        <dbReference type="EMBL" id="EGB11951.1"/>
    </source>
</evidence>
<dbReference type="eggNOG" id="KOG1454">
    <property type="taxonomic scope" value="Eukaryota"/>
</dbReference>
<reference evidence="2 3" key="1">
    <citation type="journal article" date="2011" name="Proc. Natl. Acad. Sci. U.S.A.">
        <title>Niche of harmful alga Aureococcus anophagefferens revealed through ecogenomics.</title>
        <authorList>
            <person name="Gobler C.J."/>
            <person name="Berry D.L."/>
            <person name="Dyhrman S.T."/>
            <person name="Wilhelm S.W."/>
            <person name="Salamov A."/>
            <person name="Lobanov A.V."/>
            <person name="Zhang Y."/>
            <person name="Collier J.L."/>
            <person name="Wurch L.L."/>
            <person name="Kustka A.B."/>
            <person name="Dill B.D."/>
            <person name="Shah M."/>
            <person name="VerBerkmoes N.C."/>
            <person name="Kuo A."/>
            <person name="Terry A."/>
            <person name="Pangilinan J."/>
            <person name="Lindquist E.A."/>
            <person name="Lucas S."/>
            <person name="Paulsen I.T."/>
            <person name="Hattenrath-Lehmann T.K."/>
            <person name="Talmage S.C."/>
            <person name="Walker E.A."/>
            <person name="Koch F."/>
            <person name="Burson A.M."/>
            <person name="Marcoval M.A."/>
            <person name="Tang Y.Z."/>
            <person name="Lecleir G.R."/>
            <person name="Coyne K.J."/>
            <person name="Berg G.M."/>
            <person name="Bertrand E.M."/>
            <person name="Saito M.A."/>
            <person name="Gladyshev V.N."/>
            <person name="Grigoriev I.V."/>
        </authorList>
    </citation>
    <scope>NUCLEOTIDE SEQUENCE [LARGE SCALE GENOMIC DNA]</scope>
    <source>
        <strain evidence="3">CCMP 1984</strain>
    </source>
</reference>
<organism evidence="3">
    <name type="scientific">Aureococcus anophagefferens</name>
    <name type="common">Harmful bloom alga</name>
    <dbReference type="NCBI Taxonomy" id="44056"/>
    <lineage>
        <taxon>Eukaryota</taxon>
        <taxon>Sar</taxon>
        <taxon>Stramenopiles</taxon>
        <taxon>Ochrophyta</taxon>
        <taxon>Pelagophyceae</taxon>
        <taxon>Pelagomonadales</taxon>
        <taxon>Pelagomonadaceae</taxon>
        <taxon>Aureococcus</taxon>
    </lineage>
</organism>
<feature type="domain" description="Serine aminopeptidase S33" evidence="1">
    <location>
        <begin position="257"/>
        <end position="496"/>
    </location>
</feature>
<dbReference type="InterPro" id="IPR022742">
    <property type="entry name" value="Hydrolase_4"/>
</dbReference>